<sequence length="611" mass="65376">MIDRVAKLVLRTTKRKAMGWSFHDGRFGQPLDEARGPFGEALELARWAPSAKNEQPWRAVVRPDGRGVDLYVELGLRHQVGVGRKMYACNPEYLDLGTFIRGLDVGLAARGVRGRWRAEDPGLAWPGPPDGGRPRVPDQLRARPLASPRPGYHRAMPRSSLVVLVALSALACGRAPLSGDEGDDAATDGESGEDEASTDSDTSESESEDTSSETDTADTDSSETGAEPEPLSGDNCDVELRWAHVAEGGDPEDVLRRLAVHDGLAVLGGEHVDGEDRAQLVVAVDAPSAQTRWQTSWADPFVSFEDAPGIQGVADVRVDAGRVFALGASPDIDGGVPTWFSVHDPNGESLALTTTQDAQWRRLTRDGDRLLVVGLHRDGPRDDLYQALAWFDDQGQLDELVEAEPAALWIDDVIADAGRIWFAGKQFGCGFIGEYAPDGALLWSTCVDAVEDEDIGALTALSTLPDAEGTLVAVGGVDAVKEHPERGAWLFTEPHLSAWTREGQPAFDWTPGPGSFQTGQFDDLAVLPDGGFVAVSTERDVTTPEDPSTPVLYRFDGAGALLTRCELSRGAGWSAALPAVEVDGDRVVALLVGAVGDEPAVSDHALVEIEF</sequence>
<gene>
    <name evidence="2" type="ORF">PPSIR1_18035</name>
</gene>
<organism evidence="2 3">
    <name type="scientific">Plesiocystis pacifica SIR-1</name>
    <dbReference type="NCBI Taxonomy" id="391625"/>
    <lineage>
        <taxon>Bacteria</taxon>
        <taxon>Pseudomonadati</taxon>
        <taxon>Myxococcota</taxon>
        <taxon>Polyangia</taxon>
        <taxon>Nannocystales</taxon>
        <taxon>Nannocystaceae</taxon>
        <taxon>Plesiocystis</taxon>
    </lineage>
</organism>
<name>A6GFU7_9BACT</name>
<feature type="region of interest" description="Disordered" evidence="1">
    <location>
        <begin position="118"/>
        <end position="154"/>
    </location>
</feature>
<feature type="compositionally biased region" description="Basic and acidic residues" evidence="1">
    <location>
        <begin position="132"/>
        <end position="141"/>
    </location>
</feature>
<dbReference type="InterPro" id="IPR000415">
    <property type="entry name" value="Nitroreductase-like"/>
</dbReference>
<dbReference type="AlphaFoldDB" id="A6GFU7"/>
<dbReference type="SUPFAM" id="SSF55469">
    <property type="entry name" value="FMN-dependent nitroreductase-like"/>
    <property type="match status" value="1"/>
</dbReference>
<dbReference type="OrthoDB" id="8156917at2"/>
<evidence type="ECO:0000313" key="3">
    <source>
        <dbReference type="Proteomes" id="UP000005801"/>
    </source>
</evidence>
<reference evidence="2 3" key="1">
    <citation type="submission" date="2007-06" db="EMBL/GenBank/DDBJ databases">
        <authorList>
            <person name="Shimkets L."/>
            <person name="Ferriera S."/>
            <person name="Johnson J."/>
            <person name="Kravitz S."/>
            <person name="Beeson K."/>
            <person name="Sutton G."/>
            <person name="Rogers Y.-H."/>
            <person name="Friedman R."/>
            <person name="Frazier M."/>
            <person name="Venter J.C."/>
        </authorList>
    </citation>
    <scope>NUCLEOTIDE SEQUENCE [LARGE SCALE GENOMIC DNA]</scope>
    <source>
        <strain evidence="2 3">SIR-1</strain>
    </source>
</reference>
<evidence type="ECO:0000313" key="2">
    <source>
        <dbReference type="EMBL" id="EDM75245.1"/>
    </source>
</evidence>
<dbReference type="InterPro" id="IPR011047">
    <property type="entry name" value="Quinoprotein_ADH-like_sf"/>
</dbReference>
<dbReference type="GO" id="GO:0016491">
    <property type="term" value="F:oxidoreductase activity"/>
    <property type="evidence" value="ECO:0007669"/>
    <property type="project" value="InterPro"/>
</dbReference>
<dbReference type="RefSeq" id="WP_006975587.1">
    <property type="nucleotide sequence ID" value="NZ_ABCS01000098.1"/>
</dbReference>
<proteinExistence type="predicted"/>
<dbReference type="EMBL" id="ABCS01000098">
    <property type="protein sequence ID" value="EDM75245.1"/>
    <property type="molecule type" value="Genomic_DNA"/>
</dbReference>
<keyword evidence="3" id="KW-1185">Reference proteome</keyword>
<feature type="region of interest" description="Disordered" evidence="1">
    <location>
        <begin position="175"/>
        <end position="235"/>
    </location>
</feature>
<feature type="compositionally biased region" description="Acidic residues" evidence="1">
    <location>
        <begin position="180"/>
        <end position="221"/>
    </location>
</feature>
<dbReference type="Gene3D" id="3.40.109.10">
    <property type="entry name" value="NADH Oxidase"/>
    <property type="match status" value="1"/>
</dbReference>
<comment type="caution">
    <text evidence="2">The sequence shown here is derived from an EMBL/GenBank/DDBJ whole genome shotgun (WGS) entry which is preliminary data.</text>
</comment>
<dbReference type="Proteomes" id="UP000005801">
    <property type="component" value="Unassembled WGS sequence"/>
</dbReference>
<accession>A6GFU7</accession>
<protein>
    <submittedName>
        <fullName evidence="2">Uncharacterized protein</fullName>
    </submittedName>
</protein>
<dbReference type="eggNOG" id="COG0778">
    <property type="taxonomic scope" value="Bacteria"/>
</dbReference>
<evidence type="ECO:0000256" key="1">
    <source>
        <dbReference type="SAM" id="MobiDB-lite"/>
    </source>
</evidence>
<dbReference type="SUPFAM" id="SSF50998">
    <property type="entry name" value="Quinoprotein alcohol dehydrogenase-like"/>
    <property type="match status" value="1"/>
</dbReference>